<protein>
    <recommendedName>
        <fullName evidence="7">Sugar phosphate phosphatase</fullName>
        <ecNumber evidence="7">3.1.3.-</ecNumber>
    </recommendedName>
</protein>
<evidence type="ECO:0000259" key="8">
    <source>
        <dbReference type="Pfam" id="PF01937"/>
    </source>
</evidence>
<comment type="catalytic activity">
    <reaction evidence="1 7">
        <text>beta-D-fructose 1-phosphate + H2O = D-fructose + phosphate</text>
        <dbReference type="Rhea" id="RHEA:35603"/>
        <dbReference type="ChEBI" id="CHEBI:15377"/>
        <dbReference type="ChEBI" id="CHEBI:37721"/>
        <dbReference type="ChEBI" id="CHEBI:43474"/>
        <dbReference type="ChEBI" id="CHEBI:138881"/>
    </reaction>
</comment>
<dbReference type="Proteomes" id="UP000196158">
    <property type="component" value="Unassembled WGS sequence"/>
</dbReference>
<feature type="domain" description="Damage-control phosphatase ARMT1-like metal-binding" evidence="8">
    <location>
        <begin position="21"/>
        <end position="443"/>
    </location>
</feature>
<dbReference type="InterPro" id="IPR039763">
    <property type="entry name" value="ARMT1"/>
</dbReference>
<dbReference type="GO" id="GO:0005634">
    <property type="term" value="C:nucleus"/>
    <property type="evidence" value="ECO:0007669"/>
    <property type="project" value="TreeGrafter"/>
</dbReference>
<keyword evidence="3 7" id="KW-0479">Metal-binding</keyword>
<proteinExistence type="inferred from homology"/>
<dbReference type="Gene3D" id="1.20.930.60">
    <property type="match status" value="1"/>
</dbReference>
<dbReference type="AlphaFoldDB" id="A0A1X7R800"/>
<organism evidence="9 10">
    <name type="scientific">Maudiozyma saulgeensis</name>
    <dbReference type="NCBI Taxonomy" id="1789683"/>
    <lineage>
        <taxon>Eukaryota</taxon>
        <taxon>Fungi</taxon>
        <taxon>Dikarya</taxon>
        <taxon>Ascomycota</taxon>
        <taxon>Saccharomycotina</taxon>
        <taxon>Saccharomycetes</taxon>
        <taxon>Saccharomycetales</taxon>
        <taxon>Saccharomycetaceae</taxon>
        <taxon>Maudiozyma</taxon>
    </lineage>
</organism>
<evidence type="ECO:0000256" key="1">
    <source>
        <dbReference type="ARBA" id="ARBA00001326"/>
    </source>
</evidence>
<sequence>MSTSFAPRFMTNDKGTFGAYTASARWPIITQNAVDDISNEIGRVSKSSDADKDSIVQQGETIKQQLIELRQEIIDNVILRKFTVEECEIASVPLSFNEYLDTAKEKPTWLNAEWLFSEIYLYRRVNVLFRLQAHEHWKQFDIFNDLKQSTFEASYYGVTELALRYKNLLNDISKLNKKDTKDQELLKILFKEFIEISLWGNATDLSLLTNATLEDIKSIQGAKAREESESKIVVNDTNIAWDVLLKAATTKEDVRVDFVLDNSGFELYADLMLAAFLLQTKLATKCVFHAKDMPYMVSDVMLKDFDILIADLRDRKFFPAGENTKESNALDLFANDISSFHDKGLLTFEADSFWTTDLDYWNIDPSETKYHGNKIHEDLKSCDLVIFKGDLNYRKLTGDRKWPRTTAWETAIGPLSTNGIAVLSLRTCKADVQVALKAGVDEELSKLWEKDHPGQGSWWCCSGKWAIICFSDSK</sequence>
<dbReference type="PANTHER" id="PTHR12260:SF6">
    <property type="entry name" value="DAMAGE-CONTROL PHOSPHATASE ARMT1"/>
    <property type="match status" value="1"/>
</dbReference>
<keyword evidence="4 7" id="KW-0378">Hydrolase</keyword>
<accession>A0A1X7R800</accession>
<dbReference type="SUPFAM" id="SSF111321">
    <property type="entry name" value="AF1104-like"/>
    <property type="match status" value="1"/>
</dbReference>
<evidence type="ECO:0000256" key="7">
    <source>
        <dbReference type="RuleBase" id="RU367030"/>
    </source>
</evidence>
<evidence type="ECO:0000256" key="4">
    <source>
        <dbReference type="ARBA" id="ARBA00022801"/>
    </source>
</evidence>
<evidence type="ECO:0000313" key="10">
    <source>
        <dbReference type="Proteomes" id="UP000196158"/>
    </source>
</evidence>
<gene>
    <name evidence="9" type="ORF">KASA_0J00715G</name>
</gene>
<dbReference type="InterPro" id="IPR002791">
    <property type="entry name" value="ARMT1-like_metal-bd"/>
</dbReference>
<comment type="function">
    <text evidence="7">Metal-dependent phosphatase that shows phosphatase activity against several substrates, including fructose-1-phosphate and fructose-6-phosphate. Its preference for fructose-1-phosphate, a strong glycating agent that causes DNA damage rather than a canonical yeast metabolite, suggests a damage-control function in hexose phosphate metabolism.</text>
</comment>
<reference evidence="9 10" key="1">
    <citation type="submission" date="2017-04" db="EMBL/GenBank/DDBJ databases">
        <authorList>
            <person name="Afonso C.L."/>
            <person name="Miller P.J."/>
            <person name="Scott M.A."/>
            <person name="Spackman E."/>
            <person name="Goraichik I."/>
            <person name="Dimitrov K.M."/>
            <person name="Suarez D.L."/>
            <person name="Swayne D.E."/>
        </authorList>
    </citation>
    <scope>NUCLEOTIDE SEQUENCE [LARGE SCALE GENOMIC DNA]</scope>
</reference>
<comment type="cofactor">
    <cofactor evidence="7">
        <name>Mn(2+)</name>
        <dbReference type="ChEBI" id="CHEBI:29035"/>
    </cofactor>
    <cofactor evidence="7">
        <name>Ni(2+)</name>
        <dbReference type="ChEBI" id="CHEBI:49786"/>
    </cofactor>
</comment>
<dbReference type="InterPro" id="IPR036075">
    <property type="entry name" value="ARMT-1-like_metal-bd_sf"/>
</dbReference>
<evidence type="ECO:0000256" key="5">
    <source>
        <dbReference type="ARBA" id="ARBA00023211"/>
    </source>
</evidence>
<comment type="domain">
    <text evidence="7">Subfamily III proteins have a conserved RTxK motif about 40-50 residues from the C-terminus; the threonine may be replaced by serine or cysteine.</text>
</comment>
<dbReference type="Pfam" id="PF01937">
    <property type="entry name" value="ARMT1-like_dom"/>
    <property type="match status" value="1"/>
</dbReference>
<dbReference type="EMBL" id="FXLY01000009">
    <property type="protein sequence ID" value="SMN21765.1"/>
    <property type="molecule type" value="Genomic_DNA"/>
</dbReference>
<comment type="similarity">
    <text evidence="2 7">Belongs to the damage-control phosphatase family. Sugar phosphate phosphatase III subfamily.</text>
</comment>
<dbReference type="OrthoDB" id="541375at2759"/>
<keyword evidence="5 7" id="KW-0464">Manganese</keyword>
<evidence type="ECO:0000313" key="9">
    <source>
        <dbReference type="EMBL" id="SMN21765.1"/>
    </source>
</evidence>
<dbReference type="PANTHER" id="PTHR12260">
    <property type="entry name" value="DAMAGE-CONTROL PHOSPHATASE ARMT1"/>
    <property type="match status" value="1"/>
</dbReference>
<name>A0A1X7R800_9SACH</name>
<dbReference type="GO" id="GO:0103026">
    <property type="term" value="F:fructose-1-phosphatase activity"/>
    <property type="evidence" value="ECO:0007669"/>
    <property type="project" value="RHEA"/>
</dbReference>
<evidence type="ECO:0000256" key="2">
    <source>
        <dbReference type="ARBA" id="ARBA00009519"/>
    </source>
</evidence>
<dbReference type="Gene3D" id="3.40.50.10880">
    <property type="entry name" value="Uncharacterised protein PF01937, DUF89, domain 3"/>
    <property type="match status" value="1"/>
</dbReference>
<keyword evidence="10" id="KW-1185">Reference proteome</keyword>
<dbReference type="GO" id="GO:0046872">
    <property type="term" value="F:metal ion binding"/>
    <property type="evidence" value="ECO:0007669"/>
    <property type="project" value="UniProtKB-UniRule"/>
</dbReference>
<comment type="catalytic activity">
    <reaction evidence="6 7">
        <text>beta-D-fructose 6-phosphate = dihydroxyacetone + D-glyceraldehyde 3-phosphate</text>
        <dbReference type="Rhea" id="RHEA:28002"/>
        <dbReference type="ChEBI" id="CHEBI:16016"/>
        <dbReference type="ChEBI" id="CHEBI:57634"/>
        <dbReference type="ChEBI" id="CHEBI:59776"/>
    </reaction>
</comment>
<dbReference type="EC" id="3.1.3.-" evidence="7"/>
<evidence type="ECO:0000256" key="3">
    <source>
        <dbReference type="ARBA" id="ARBA00022723"/>
    </source>
</evidence>
<dbReference type="GO" id="GO:0006974">
    <property type="term" value="P:DNA damage response"/>
    <property type="evidence" value="ECO:0007669"/>
    <property type="project" value="TreeGrafter"/>
</dbReference>
<evidence type="ECO:0000256" key="6">
    <source>
        <dbReference type="ARBA" id="ARBA00048809"/>
    </source>
</evidence>
<dbReference type="STRING" id="1789683.A0A1X7R800"/>
<dbReference type="GO" id="GO:0097023">
    <property type="term" value="F:fructose 6-phosphate aldolase activity"/>
    <property type="evidence" value="ECO:0007669"/>
    <property type="project" value="RHEA"/>
</dbReference>